<dbReference type="GO" id="GO:0007165">
    <property type="term" value="P:signal transduction"/>
    <property type="evidence" value="ECO:0000318"/>
    <property type="project" value="GO_Central"/>
</dbReference>
<dbReference type="Gramene" id="Zm00001eb012350_T002">
    <property type="protein sequence ID" value="Zm00001eb012350_P002"/>
    <property type="gene ID" value="Zm00001eb012350"/>
</dbReference>
<evidence type="ECO:0000256" key="3">
    <source>
        <dbReference type="ARBA" id="ARBA00022912"/>
    </source>
</evidence>
<reference evidence="8" key="3">
    <citation type="submission" date="2021-05" db="UniProtKB">
        <authorList>
            <consortium name="EnsemblPlants"/>
        </authorList>
    </citation>
    <scope>IDENTIFICATION</scope>
    <source>
        <strain evidence="8">cv. B73</strain>
    </source>
</reference>
<dbReference type="InterPro" id="IPR036457">
    <property type="entry name" value="PPM-type-like_dom_sf"/>
</dbReference>
<keyword evidence="9" id="KW-1185">Reference proteome</keyword>
<comment type="catalytic activity">
    <reaction evidence="5">
        <text>O-phospho-L-threonyl-[protein] + H2O = L-threonyl-[protein] + phosphate</text>
        <dbReference type="Rhea" id="RHEA:47004"/>
        <dbReference type="Rhea" id="RHEA-COMP:11060"/>
        <dbReference type="Rhea" id="RHEA-COMP:11605"/>
        <dbReference type="ChEBI" id="CHEBI:15377"/>
        <dbReference type="ChEBI" id="CHEBI:30013"/>
        <dbReference type="ChEBI" id="CHEBI:43474"/>
        <dbReference type="ChEBI" id="CHEBI:61977"/>
        <dbReference type="EC" id="3.1.3.16"/>
    </reaction>
</comment>
<dbReference type="InterPro" id="IPR001932">
    <property type="entry name" value="PPM-type_phosphatase-like_dom"/>
</dbReference>
<feature type="compositionally biased region" description="Low complexity" evidence="6">
    <location>
        <begin position="127"/>
        <end position="146"/>
    </location>
</feature>
<evidence type="ECO:0000313" key="9">
    <source>
        <dbReference type="Proteomes" id="UP000007305"/>
    </source>
</evidence>
<dbReference type="EC" id="3.1.3.16" evidence="1"/>
<reference evidence="8" key="2">
    <citation type="submission" date="2019-07" db="EMBL/GenBank/DDBJ databases">
        <authorList>
            <person name="Seetharam A."/>
            <person name="Woodhouse M."/>
            <person name="Cannon E."/>
        </authorList>
    </citation>
    <scope>NUCLEOTIDE SEQUENCE [LARGE SCALE GENOMIC DNA]</scope>
    <source>
        <strain evidence="8">cv. B73</strain>
    </source>
</reference>
<evidence type="ECO:0000256" key="1">
    <source>
        <dbReference type="ARBA" id="ARBA00013081"/>
    </source>
</evidence>
<evidence type="ECO:0000259" key="7">
    <source>
        <dbReference type="PROSITE" id="PS51746"/>
    </source>
</evidence>
<dbReference type="PANTHER" id="PTHR13832:SF349">
    <property type="entry name" value="PROTEIN PHOSPHATASE 2C 31-RELATED"/>
    <property type="match status" value="1"/>
</dbReference>
<keyword evidence="3" id="KW-0904">Protein phosphatase</keyword>
<dbReference type="SMART" id="SM00332">
    <property type="entry name" value="PP2Cc"/>
    <property type="match status" value="1"/>
</dbReference>
<dbReference type="GO" id="GO:0004722">
    <property type="term" value="F:protein serine/threonine phosphatase activity"/>
    <property type="evidence" value="ECO:0000318"/>
    <property type="project" value="GO_Central"/>
</dbReference>
<evidence type="ECO:0000256" key="4">
    <source>
        <dbReference type="ARBA" id="ARBA00047761"/>
    </source>
</evidence>
<protein>
    <recommendedName>
        <fullName evidence="1">protein-serine/threonine phosphatase</fullName>
        <ecNumber evidence="1">3.1.3.16</ecNumber>
    </recommendedName>
</protein>
<evidence type="ECO:0000256" key="2">
    <source>
        <dbReference type="ARBA" id="ARBA00022801"/>
    </source>
</evidence>
<dbReference type="InParanoid" id="A0A804LHZ0"/>
<dbReference type="SUPFAM" id="SSF81606">
    <property type="entry name" value="PP2C-like"/>
    <property type="match status" value="1"/>
</dbReference>
<dbReference type="AlphaFoldDB" id="A0A804LHZ0"/>
<dbReference type="PROSITE" id="PS51746">
    <property type="entry name" value="PPM_2"/>
    <property type="match status" value="1"/>
</dbReference>
<comment type="catalytic activity">
    <reaction evidence="4">
        <text>O-phospho-L-seryl-[protein] + H2O = L-seryl-[protein] + phosphate</text>
        <dbReference type="Rhea" id="RHEA:20629"/>
        <dbReference type="Rhea" id="RHEA-COMP:9863"/>
        <dbReference type="Rhea" id="RHEA-COMP:11604"/>
        <dbReference type="ChEBI" id="CHEBI:15377"/>
        <dbReference type="ChEBI" id="CHEBI:29999"/>
        <dbReference type="ChEBI" id="CHEBI:43474"/>
        <dbReference type="ChEBI" id="CHEBI:83421"/>
        <dbReference type="EC" id="3.1.3.16"/>
    </reaction>
</comment>
<dbReference type="Gene3D" id="3.60.40.10">
    <property type="entry name" value="PPM-type phosphatase domain"/>
    <property type="match status" value="1"/>
</dbReference>
<feature type="domain" description="PPM-type phosphatase" evidence="7">
    <location>
        <begin position="225"/>
        <end position="600"/>
    </location>
</feature>
<evidence type="ECO:0000256" key="5">
    <source>
        <dbReference type="ARBA" id="ARBA00048336"/>
    </source>
</evidence>
<feature type="region of interest" description="Disordered" evidence="6">
    <location>
        <begin position="124"/>
        <end position="146"/>
    </location>
</feature>
<dbReference type="OrthoDB" id="420076at2759"/>
<sequence length="740" mass="81266">MGNGITKNPCFSGDSYAAAVASDPLPDDSHGHSFTYVPSGAAFDQPQTSAATSSESSFFSLSGAAISANPATSASMPSFRLFNELTWPPSTACTFESSRSFSAIPLQAAPPRLSMSGPVQFTSGRFSETSGSTSTISGTPSDRPFMSGPLDHSLSISSSSAGLLHPSVSQLIAERRAARSRLRDERSLLRFFVRTASKLWLGSPRYGRRPQEPADPIKFSFSDGDYRSPPNSNVEWAQGMAGEDRFHVAVSEEHGWVFVGIYDGFNGPDATDYLFANLYVAVHNELKGLLWDGIQAGDSARCGEQEAGAGNAERLCIAQADGDGAEAKRRRTEVPMPGNSATPVHRDVLRALARALKKTEEAFFAAAEERAAESPELGLMGSCVLVMVMKGTDVYVMNVGDSRAVLARRPEPDLKNVLGKASQDLQQFKVEIMRELEAHDMDGLQAVQLTPEHSTAVQEEVTRIKGQHLNDRNAIVNGRVKGKINVTRAFGVAYLKQPKWNSRLLEAFKINYVGTDPYVTCAPSLCHHRIGSQDKFLVLSSDGLYQFFTNKEVVDQVEAFTAAEPDGDPAQHLVGELVNRAARKAGERPNPSMSTHIWTPGLHLVQCSTIRPDEFVLILLRCRHGDAPAAGHPARREEALPRRRLHHRHLVRGADLEVVCLGVSCLSLTWFSEVQGVLVGQMRRRDGMRRRWSTVSRARARRCHELPSVSGYRFWFTLYHILEPCSFLPKLLYIVPQDEL</sequence>
<dbReference type="Pfam" id="PF00481">
    <property type="entry name" value="PP2C"/>
    <property type="match status" value="1"/>
</dbReference>
<dbReference type="Proteomes" id="UP000007305">
    <property type="component" value="Chromosome 1"/>
</dbReference>
<dbReference type="FunCoup" id="A0A804LHZ0">
    <property type="interactions" value="101"/>
</dbReference>
<proteinExistence type="predicted"/>
<evidence type="ECO:0000313" key="8">
    <source>
        <dbReference type="EnsemblPlants" id="Zm00001eb012350_P002"/>
    </source>
</evidence>
<dbReference type="PANTHER" id="PTHR13832">
    <property type="entry name" value="PROTEIN PHOSPHATASE 2C"/>
    <property type="match status" value="1"/>
</dbReference>
<dbReference type="EnsemblPlants" id="Zm00001eb012350_T002">
    <property type="protein sequence ID" value="Zm00001eb012350_P002"/>
    <property type="gene ID" value="Zm00001eb012350"/>
</dbReference>
<reference evidence="9" key="1">
    <citation type="submission" date="2015-12" db="EMBL/GenBank/DDBJ databases">
        <title>Update maize B73 reference genome by single molecule sequencing technologies.</title>
        <authorList>
            <consortium name="Maize Genome Sequencing Project"/>
            <person name="Ware D."/>
        </authorList>
    </citation>
    <scope>NUCLEOTIDE SEQUENCE [LARGE SCALE GENOMIC DNA]</scope>
    <source>
        <strain evidence="9">cv. B73</strain>
    </source>
</reference>
<gene>
    <name evidence="8" type="primary">LOC103634426</name>
</gene>
<dbReference type="InterPro" id="IPR015655">
    <property type="entry name" value="PP2C"/>
</dbReference>
<name>A0A804LHZ0_MAIZE</name>
<dbReference type="CDD" id="cd00143">
    <property type="entry name" value="PP2Cc"/>
    <property type="match status" value="1"/>
</dbReference>
<accession>A0A804LHZ0</accession>
<organism evidence="8 9">
    <name type="scientific">Zea mays</name>
    <name type="common">Maize</name>
    <dbReference type="NCBI Taxonomy" id="4577"/>
    <lineage>
        <taxon>Eukaryota</taxon>
        <taxon>Viridiplantae</taxon>
        <taxon>Streptophyta</taxon>
        <taxon>Embryophyta</taxon>
        <taxon>Tracheophyta</taxon>
        <taxon>Spermatophyta</taxon>
        <taxon>Magnoliopsida</taxon>
        <taxon>Liliopsida</taxon>
        <taxon>Poales</taxon>
        <taxon>Poaceae</taxon>
        <taxon>PACMAD clade</taxon>
        <taxon>Panicoideae</taxon>
        <taxon>Andropogonodae</taxon>
        <taxon>Andropogoneae</taxon>
        <taxon>Tripsacinae</taxon>
        <taxon>Zea</taxon>
    </lineage>
</organism>
<evidence type="ECO:0000256" key="6">
    <source>
        <dbReference type="SAM" id="MobiDB-lite"/>
    </source>
</evidence>
<keyword evidence="2" id="KW-0378">Hydrolase</keyword>